<organism evidence="1 2">
    <name type="scientific">Rhodofomes roseus</name>
    <dbReference type="NCBI Taxonomy" id="34475"/>
    <lineage>
        <taxon>Eukaryota</taxon>
        <taxon>Fungi</taxon>
        <taxon>Dikarya</taxon>
        <taxon>Basidiomycota</taxon>
        <taxon>Agaricomycotina</taxon>
        <taxon>Agaricomycetes</taxon>
        <taxon>Polyporales</taxon>
        <taxon>Rhodofomes</taxon>
    </lineage>
</organism>
<dbReference type="EMBL" id="SEKV01000335">
    <property type="protein sequence ID" value="TFY58843.1"/>
    <property type="molecule type" value="Genomic_DNA"/>
</dbReference>
<reference evidence="1 2" key="1">
    <citation type="submission" date="2019-01" db="EMBL/GenBank/DDBJ databases">
        <title>Genome sequencing of the rare red list fungi Fomitopsis rosea.</title>
        <authorList>
            <person name="Buettner E."/>
            <person name="Kellner H."/>
        </authorList>
    </citation>
    <scope>NUCLEOTIDE SEQUENCE [LARGE SCALE GENOMIC DNA]</scope>
    <source>
        <strain evidence="1 2">DSM 105464</strain>
    </source>
</reference>
<gene>
    <name evidence="1" type="ORF">EVJ58_g6162</name>
</gene>
<evidence type="ECO:0000313" key="1">
    <source>
        <dbReference type="EMBL" id="TFY58843.1"/>
    </source>
</evidence>
<comment type="caution">
    <text evidence="1">The sequence shown here is derived from an EMBL/GenBank/DDBJ whole genome shotgun (WGS) entry which is preliminary data.</text>
</comment>
<name>A0A4Y9YAT1_9APHY</name>
<dbReference type="Proteomes" id="UP000298390">
    <property type="component" value="Unassembled WGS sequence"/>
</dbReference>
<protein>
    <submittedName>
        <fullName evidence="1">Uncharacterized protein</fullName>
    </submittedName>
</protein>
<evidence type="ECO:0000313" key="2">
    <source>
        <dbReference type="Proteomes" id="UP000298390"/>
    </source>
</evidence>
<dbReference type="AlphaFoldDB" id="A0A4Y9YAT1"/>
<proteinExistence type="predicted"/>
<accession>A0A4Y9YAT1</accession>
<sequence>MAHVLIHDRRQTSSVSSSITAQDENPSLPFYVLCWVVGQHSHVLCRAVLAAFLHASVNRRRNVDVKLGKIGHRLVYELIGICYYLRSHRLGIQSRVLLCHVFCRFSSRDDKLAVFGGDAVVDIFHLADYVRELVN</sequence>